<organism evidence="5 6">
    <name type="scientific">Dipteronia dyeriana</name>
    <dbReference type="NCBI Taxonomy" id="168575"/>
    <lineage>
        <taxon>Eukaryota</taxon>
        <taxon>Viridiplantae</taxon>
        <taxon>Streptophyta</taxon>
        <taxon>Embryophyta</taxon>
        <taxon>Tracheophyta</taxon>
        <taxon>Spermatophyta</taxon>
        <taxon>Magnoliopsida</taxon>
        <taxon>eudicotyledons</taxon>
        <taxon>Gunneridae</taxon>
        <taxon>Pentapetalae</taxon>
        <taxon>rosids</taxon>
        <taxon>malvids</taxon>
        <taxon>Sapindales</taxon>
        <taxon>Sapindaceae</taxon>
        <taxon>Hippocastanoideae</taxon>
        <taxon>Acereae</taxon>
        <taxon>Dipteronia</taxon>
    </lineage>
</organism>
<protein>
    <recommendedName>
        <fullName evidence="4">RING-type domain-containing protein</fullName>
    </recommendedName>
</protein>
<dbReference type="InterPro" id="IPR001841">
    <property type="entry name" value="Znf_RING"/>
</dbReference>
<sequence>MLSPPEQQEQGKKNPMSHLLENISSYDGNVMLAAVISLLLVILFVLLLHIYAKWFLQQARHRRRSRSRSRRDPSTSMSMSNMLGPAGRFHHFHNFPFDNNNDNSIPNSVSSKGLEASTIASIPLFVYCSNNNNGEDDGIQEGLECVVCLSVFEESDVCRCLPKCGHSFHVECIDMWLHSHTNCPICRAPVVSEKMVAMELVHDHNDNDYSVEAAGTELVEIVVVVNVEQQQQARESSNCENSCDHDQIQDVGLLLNHDRSSSSSSSASGSSSLGSSLKRMLSRNSRSDHHQSKVFPSSSDHHNNNPNIVELDG</sequence>
<keyword evidence="3" id="KW-0472">Membrane</keyword>
<dbReference type="Proteomes" id="UP001280121">
    <property type="component" value="Unassembled WGS sequence"/>
</dbReference>
<dbReference type="SMART" id="SM00184">
    <property type="entry name" value="RING"/>
    <property type="match status" value="1"/>
</dbReference>
<dbReference type="GO" id="GO:0008270">
    <property type="term" value="F:zinc ion binding"/>
    <property type="evidence" value="ECO:0007669"/>
    <property type="project" value="UniProtKB-KW"/>
</dbReference>
<keyword evidence="3" id="KW-0812">Transmembrane</keyword>
<evidence type="ECO:0000259" key="4">
    <source>
        <dbReference type="PROSITE" id="PS50089"/>
    </source>
</evidence>
<feature type="domain" description="RING-type" evidence="4">
    <location>
        <begin position="145"/>
        <end position="187"/>
    </location>
</feature>
<dbReference type="PANTHER" id="PTHR45676">
    <property type="entry name" value="RING-H2 FINGER PROTEIN ATL51-RELATED"/>
    <property type="match status" value="1"/>
</dbReference>
<name>A0AAD9TXD7_9ROSI</name>
<dbReference type="FunFam" id="3.30.40.10:FF:000609">
    <property type="entry name" value="RING-H2 finger protein ATL1"/>
    <property type="match status" value="1"/>
</dbReference>
<feature type="transmembrane region" description="Helical" evidence="3">
    <location>
        <begin position="30"/>
        <end position="56"/>
    </location>
</feature>
<reference evidence="5" key="1">
    <citation type="journal article" date="2023" name="Plant J.">
        <title>Genome sequences and population genomics provide insights into the demographic history, inbreeding, and mutation load of two 'living fossil' tree species of Dipteronia.</title>
        <authorList>
            <person name="Feng Y."/>
            <person name="Comes H.P."/>
            <person name="Chen J."/>
            <person name="Zhu S."/>
            <person name="Lu R."/>
            <person name="Zhang X."/>
            <person name="Li P."/>
            <person name="Qiu J."/>
            <person name="Olsen K.M."/>
            <person name="Qiu Y."/>
        </authorList>
    </citation>
    <scope>NUCLEOTIDE SEQUENCE</scope>
    <source>
        <strain evidence="5">KIB01</strain>
    </source>
</reference>
<keyword evidence="1" id="KW-0863">Zinc-finger</keyword>
<dbReference type="PANTHER" id="PTHR45676:SF154">
    <property type="entry name" value="RING-H2 FINGER PROTEIN ATL63-LIKE"/>
    <property type="match status" value="1"/>
</dbReference>
<dbReference type="PROSITE" id="PS50089">
    <property type="entry name" value="ZF_RING_2"/>
    <property type="match status" value="1"/>
</dbReference>
<keyword evidence="3" id="KW-1133">Transmembrane helix</keyword>
<evidence type="ECO:0000256" key="1">
    <source>
        <dbReference type="PROSITE-ProRule" id="PRU00175"/>
    </source>
</evidence>
<dbReference type="SUPFAM" id="SSF57850">
    <property type="entry name" value="RING/U-box"/>
    <property type="match status" value="1"/>
</dbReference>
<keyword evidence="1" id="KW-0862">Zinc</keyword>
<dbReference type="GO" id="GO:0016567">
    <property type="term" value="P:protein ubiquitination"/>
    <property type="evidence" value="ECO:0007669"/>
    <property type="project" value="TreeGrafter"/>
</dbReference>
<accession>A0AAD9TXD7</accession>
<keyword evidence="6" id="KW-1185">Reference proteome</keyword>
<keyword evidence="1" id="KW-0479">Metal-binding</keyword>
<evidence type="ECO:0000313" key="5">
    <source>
        <dbReference type="EMBL" id="KAK2643495.1"/>
    </source>
</evidence>
<proteinExistence type="predicted"/>
<evidence type="ECO:0000313" key="6">
    <source>
        <dbReference type="Proteomes" id="UP001280121"/>
    </source>
</evidence>
<comment type="caution">
    <text evidence="5">The sequence shown here is derived from an EMBL/GenBank/DDBJ whole genome shotgun (WGS) entry which is preliminary data.</text>
</comment>
<evidence type="ECO:0000256" key="2">
    <source>
        <dbReference type="SAM" id="MobiDB-lite"/>
    </source>
</evidence>
<dbReference type="Gene3D" id="3.30.40.10">
    <property type="entry name" value="Zinc/RING finger domain, C3HC4 (zinc finger)"/>
    <property type="match status" value="1"/>
</dbReference>
<dbReference type="CDD" id="cd16461">
    <property type="entry name" value="RING-H2_EL5-like"/>
    <property type="match status" value="1"/>
</dbReference>
<dbReference type="EMBL" id="JANJYI010000007">
    <property type="protein sequence ID" value="KAK2643495.1"/>
    <property type="molecule type" value="Genomic_DNA"/>
</dbReference>
<feature type="region of interest" description="Disordered" evidence="2">
    <location>
        <begin position="257"/>
        <end position="313"/>
    </location>
</feature>
<gene>
    <name evidence="5" type="ORF">Ddye_025258</name>
</gene>
<evidence type="ECO:0000256" key="3">
    <source>
        <dbReference type="SAM" id="Phobius"/>
    </source>
</evidence>
<dbReference type="AlphaFoldDB" id="A0AAD9TXD7"/>
<feature type="compositionally biased region" description="Low complexity" evidence="2">
    <location>
        <begin position="261"/>
        <end position="277"/>
    </location>
</feature>
<dbReference type="InterPro" id="IPR013083">
    <property type="entry name" value="Znf_RING/FYVE/PHD"/>
</dbReference>
<dbReference type="Pfam" id="PF13639">
    <property type="entry name" value="zf-RING_2"/>
    <property type="match status" value="1"/>
</dbReference>